<keyword evidence="3" id="KW-1185">Reference proteome</keyword>
<name>A0A5N6KK72_MONLA</name>
<reference evidence="2 3" key="1">
    <citation type="submission" date="2019-06" db="EMBL/GenBank/DDBJ databases">
        <title>Genome Sequence of the Brown Rot Fungal Pathogen Monilinia laxa.</title>
        <authorList>
            <person name="De Miccolis Angelini R.M."/>
            <person name="Landi L."/>
            <person name="Abate D."/>
            <person name="Pollastro S."/>
            <person name="Romanazzi G."/>
            <person name="Faretra F."/>
        </authorList>
    </citation>
    <scope>NUCLEOTIDE SEQUENCE [LARGE SCALE GENOMIC DNA]</scope>
    <source>
        <strain evidence="2 3">Mlax316</strain>
    </source>
</reference>
<gene>
    <name evidence="2" type="ORF">EYC80_005342</name>
</gene>
<keyword evidence="1" id="KW-1133">Transmembrane helix</keyword>
<evidence type="ECO:0000313" key="3">
    <source>
        <dbReference type="Proteomes" id="UP000326757"/>
    </source>
</evidence>
<comment type="caution">
    <text evidence="2">The sequence shown here is derived from an EMBL/GenBank/DDBJ whole genome shotgun (WGS) entry which is preliminary data.</text>
</comment>
<evidence type="ECO:0000256" key="1">
    <source>
        <dbReference type="SAM" id="Phobius"/>
    </source>
</evidence>
<organism evidence="2 3">
    <name type="scientific">Monilinia laxa</name>
    <name type="common">Brown rot fungus</name>
    <name type="synonym">Sclerotinia laxa</name>
    <dbReference type="NCBI Taxonomy" id="61186"/>
    <lineage>
        <taxon>Eukaryota</taxon>
        <taxon>Fungi</taxon>
        <taxon>Dikarya</taxon>
        <taxon>Ascomycota</taxon>
        <taxon>Pezizomycotina</taxon>
        <taxon>Leotiomycetes</taxon>
        <taxon>Helotiales</taxon>
        <taxon>Sclerotiniaceae</taxon>
        <taxon>Monilinia</taxon>
    </lineage>
</organism>
<proteinExistence type="predicted"/>
<feature type="transmembrane region" description="Helical" evidence="1">
    <location>
        <begin position="12"/>
        <end position="29"/>
    </location>
</feature>
<evidence type="ECO:0000313" key="2">
    <source>
        <dbReference type="EMBL" id="KAB8303991.1"/>
    </source>
</evidence>
<keyword evidence="1" id="KW-0472">Membrane</keyword>
<dbReference type="Proteomes" id="UP000326757">
    <property type="component" value="Unassembled WGS sequence"/>
</dbReference>
<accession>A0A5N6KK72</accession>
<dbReference type="AlphaFoldDB" id="A0A5N6KK72"/>
<sequence length="70" mass="8566">MHHIFTGFSYWYLYWLLGLVVFGLQKSILIKKEKFLHEFVETKNDSMDLSANMRMLQNKPHELSRYHIKY</sequence>
<keyword evidence="1" id="KW-0812">Transmembrane</keyword>
<dbReference type="EMBL" id="VIGI01000002">
    <property type="protein sequence ID" value="KAB8303991.1"/>
    <property type="molecule type" value="Genomic_DNA"/>
</dbReference>
<protein>
    <submittedName>
        <fullName evidence="2">Uncharacterized protein</fullName>
    </submittedName>
</protein>